<dbReference type="InterPro" id="IPR036271">
    <property type="entry name" value="Tet_transcr_reg_TetR-rel_C_sf"/>
</dbReference>
<dbReference type="PANTHER" id="PTHR30055:SF151">
    <property type="entry name" value="TRANSCRIPTIONAL REGULATORY PROTEIN"/>
    <property type="match status" value="1"/>
</dbReference>
<dbReference type="Proteomes" id="UP001336020">
    <property type="component" value="Unassembled WGS sequence"/>
</dbReference>
<evidence type="ECO:0000313" key="7">
    <source>
        <dbReference type="EMBL" id="MEE2058617.1"/>
    </source>
</evidence>
<dbReference type="Pfam" id="PF00440">
    <property type="entry name" value="TetR_N"/>
    <property type="match status" value="1"/>
</dbReference>
<evidence type="ECO:0000259" key="6">
    <source>
        <dbReference type="PROSITE" id="PS50977"/>
    </source>
</evidence>
<proteinExistence type="predicted"/>
<keyword evidence="1" id="KW-0805">Transcription regulation</keyword>
<feature type="region of interest" description="Disordered" evidence="5">
    <location>
        <begin position="1"/>
        <end position="25"/>
    </location>
</feature>
<comment type="caution">
    <text evidence="7">The sequence shown here is derived from an EMBL/GenBank/DDBJ whole genome shotgun (WGS) entry which is preliminary data.</text>
</comment>
<feature type="domain" description="HTH tetR-type" evidence="6">
    <location>
        <begin position="25"/>
        <end position="85"/>
    </location>
</feature>
<dbReference type="PANTHER" id="PTHR30055">
    <property type="entry name" value="HTH-TYPE TRANSCRIPTIONAL REGULATOR RUTR"/>
    <property type="match status" value="1"/>
</dbReference>
<keyword evidence="3" id="KW-0804">Transcription</keyword>
<evidence type="ECO:0000256" key="3">
    <source>
        <dbReference type="ARBA" id="ARBA00023163"/>
    </source>
</evidence>
<gene>
    <name evidence="7" type="ORF">Q7514_13925</name>
</gene>
<dbReference type="RefSeq" id="WP_330133853.1">
    <property type="nucleotide sequence ID" value="NZ_JAUTXY010000005.1"/>
</dbReference>
<dbReference type="SUPFAM" id="SSF48498">
    <property type="entry name" value="Tetracyclin repressor-like, C-terminal domain"/>
    <property type="match status" value="1"/>
</dbReference>
<dbReference type="Gene3D" id="1.10.357.10">
    <property type="entry name" value="Tetracycline Repressor, domain 2"/>
    <property type="match status" value="1"/>
</dbReference>
<dbReference type="PROSITE" id="PS50977">
    <property type="entry name" value="HTH_TETR_2"/>
    <property type="match status" value="1"/>
</dbReference>
<evidence type="ECO:0000256" key="5">
    <source>
        <dbReference type="SAM" id="MobiDB-lite"/>
    </source>
</evidence>
<dbReference type="EMBL" id="JAUTXY010000005">
    <property type="protein sequence ID" value="MEE2058617.1"/>
    <property type="molecule type" value="Genomic_DNA"/>
</dbReference>
<evidence type="ECO:0000256" key="2">
    <source>
        <dbReference type="ARBA" id="ARBA00023125"/>
    </source>
</evidence>
<protein>
    <submittedName>
        <fullName evidence="7">TetR family transcriptional regulator</fullName>
    </submittedName>
</protein>
<dbReference type="InterPro" id="IPR009057">
    <property type="entry name" value="Homeodomain-like_sf"/>
</dbReference>
<name>A0ABU7LCI5_9NOCA</name>
<dbReference type="Gene3D" id="1.10.10.60">
    <property type="entry name" value="Homeodomain-like"/>
    <property type="match status" value="1"/>
</dbReference>
<dbReference type="InterPro" id="IPR050109">
    <property type="entry name" value="HTH-type_TetR-like_transc_reg"/>
</dbReference>
<evidence type="ECO:0000256" key="1">
    <source>
        <dbReference type="ARBA" id="ARBA00023015"/>
    </source>
</evidence>
<accession>A0ABU7LCI5</accession>
<feature type="DNA-binding region" description="H-T-H motif" evidence="4">
    <location>
        <begin position="48"/>
        <end position="67"/>
    </location>
</feature>
<dbReference type="InterPro" id="IPR001647">
    <property type="entry name" value="HTH_TetR"/>
</dbReference>
<feature type="compositionally biased region" description="Basic and acidic residues" evidence="5">
    <location>
        <begin position="1"/>
        <end position="10"/>
    </location>
</feature>
<organism evidence="7 8">
    <name type="scientific">Rhodococcus artemisiae</name>
    <dbReference type="NCBI Taxonomy" id="714159"/>
    <lineage>
        <taxon>Bacteria</taxon>
        <taxon>Bacillati</taxon>
        <taxon>Actinomycetota</taxon>
        <taxon>Actinomycetes</taxon>
        <taxon>Mycobacteriales</taxon>
        <taxon>Nocardiaceae</taxon>
        <taxon>Rhodococcus</taxon>
    </lineage>
</organism>
<keyword evidence="8" id="KW-1185">Reference proteome</keyword>
<sequence>MPSADDDRTPGRSRGRPRRDSATPPLTRALIAETALDLVADEGFSALTMRNLASRLGVTVRALYNHVTDRQDVIDLLAALMMELQSEHDLDVGDWRTSVRGLYRNTREQYRRIGRALLFPLAETVTPSELHPHRILRSEQLLAFLTDLGLAIEDALAWHAQFLIDVFGYALLIDYRYDRSDERTRRAMQDPVPKEWLDAHPDIEAPVSRSATLLPDWTSDELFERMADRAIIMIESLRTTTPER</sequence>
<reference evidence="7 8" key="1">
    <citation type="submission" date="2023-07" db="EMBL/GenBank/DDBJ databases">
        <authorList>
            <person name="Girao M."/>
            <person name="Carvalho M.F."/>
        </authorList>
    </citation>
    <scope>NUCLEOTIDE SEQUENCE [LARGE SCALE GENOMIC DNA]</scope>
    <source>
        <strain evidence="7 8">YIM65754</strain>
    </source>
</reference>
<evidence type="ECO:0000256" key="4">
    <source>
        <dbReference type="PROSITE-ProRule" id="PRU00335"/>
    </source>
</evidence>
<keyword evidence="2 4" id="KW-0238">DNA-binding</keyword>
<evidence type="ECO:0000313" key="8">
    <source>
        <dbReference type="Proteomes" id="UP001336020"/>
    </source>
</evidence>
<dbReference type="SUPFAM" id="SSF46689">
    <property type="entry name" value="Homeodomain-like"/>
    <property type="match status" value="1"/>
</dbReference>